<name>A0A8H9HNC3_9ACTN</name>
<dbReference type="EMBL" id="BLLO01000011">
    <property type="protein sequence ID" value="GFH76325.1"/>
    <property type="molecule type" value="Genomic_DNA"/>
</dbReference>
<evidence type="ECO:0000313" key="4">
    <source>
        <dbReference type="Proteomes" id="UP000480804"/>
    </source>
</evidence>
<reference evidence="2 4" key="2">
    <citation type="submission" date="2020-02" db="EMBL/GenBank/DDBJ databases">
        <title>Whole genome shotgun sequence of Streptomyces gougerotii NBRC 13043.</title>
        <authorList>
            <person name="Ichikawa N."/>
            <person name="Komaki H."/>
            <person name="Tamura T."/>
        </authorList>
    </citation>
    <scope>NUCLEOTIDE SEQUENCE [LARGE SCALE GENOMIC DNA]</scope>
    <source>
        <strain evidence="2 4">NBRC 13043</strain>
    </source>
</reference>
<feature type="region of interest" description="Disordered" evidence="1">
    <location>
        <begin position="1"/>
        <end position="67"/>
    </location>
</feature>
<reference evidence="3" key="3">
    <citation type="submission" date="2020-09" db="EMBL/GenBank/DDBJ databases">
        <authorList>
            <person name="Sun Q."/>
            <person name="Ohkuma M."/>
        </authorList>
    </citation>
    <scope>NUCLEOTIDE SEQUENCE</scope>
    <source>
        <strain evidence="3">JCM 4136</strain>
    </source>
</reference>
<comment type="caution">
    <text evidence="3">The sequence shown here is derived from an EMBL/GenBank/DDBJ whole genome shotgun (WGS) entry which is preliminary data.</text>
</comment>
<dbReference type="Proteomes" id="UP000480804">
    <property type="component" value="Unassembled WGS sequence"/>
</dbReference>
<keyword evidence="4" id="KW-1185">Reference proteome</keyword>
<accession>A0A8H9HNC3</accession>
<evidence type="ECO:0000313" key="3">
    <source>
        <dbReference type="EMBL" id="GGU78486.1"/>
    </source>
</evidence>
<feature type="compositionally biased region" description="Basic residues" evidence="1">
    <location>
        <begin position="46"/>
        <end position="60"/>
    </location>
</feature>
<reference evidence="3" key="1">
    <citation type="journal article" date="2014" name="Int. J. Syst. Evol. Microbiol.">
        <title>Complete genome sequence of Corynebacterium casei LMG S-19264T (=DSM 44701T), isolated from a smear-ripened cheese.</title>
        <authorList>
            <consortium name="US DOE Joint Genome Institute (JGI-PGF)"/>
            <person name="Walter F."/>
            <person name="Albersmeier A."/>
            <person name="Kalinowski J."/>
            <person name="Ruckert C."/>
        </authorList>
    </citation>
    <scope>NUCLEOTIDE SEQUENCE</scope>
    <source>
        <strain evidence="3">JCM 4136</strain>
    </source>
</reference>
<evidence type="ECO:0000256" key="1">
    <source>
        <dbReference type="SAM" id="MobiDB-lite"/>
    </source>
</evidence>
<evidence type="ECO:0000313" key="2">
    <source>
        <dbReference type="EMBL" id="GFH76325.1"/>
    </source>
</evidence>
<dbReference type="Proteomes" id="UP000660975">
    <property type="component" value="Unassembled WGS sequence"/>
</dbReference>
<organism evidence="3 5">
    <name type="scientific">Streptomyces gougerotii</name>
    <dbReference type="NCBI Taxonomy" id="53448"/>
    <lineage>
        <taxon>Bacteria</taxon>
        <taxon>Bacillati</taxon>
        <taxon>Actinomycetota</taxon>
        <taxon>Actinomycetes</taxon>
        <taxon>Kitasatosporales</taxon>
        <taxon>Streptomycetaceae</taxon>
        <taxon>Streptomyces</taxon>
        <taxon>Streptomyces diastaticus group</taxon>
    </lineage>
</organism>
<evidence type="ECO:0000313" key="5">
    <source>
        <dbReference type="Proteomes" id="UP000660975"/>
    </source>
</evidence>
<dbReference type="EMBL" id="BMSC01000011">
    <property type="protein sequence ID" value="GGU78486.1"/>
    <property type="molecule type" value="Genomic_DNA"/>
</dbReference>
<proteinExistence type="predicted"/>
<protein>
    <submittedName>
        <fullName evidence="3">Uncharacterized protein</fullName>
    </submittedName>
</protein>
<sequence length="67" mass="7250">MDAGRTSGLPHSWRGRLTGDPPSRRTARWEIGASTCGRTQVPGRSTPKHTSVRTARRPARRGAATTP</sequence>
<gene>
    <name evidence="3" type="ORF">GCM10010227_35610</name>
    <name evidence="2" type="ORF">Sgou_09950</name>
</gene>
<dbReference type="AlphaFoldDB" id="A0A8H9HNC3"/>